<dbReference type="RefSeq" id="WP_245923989.1">
    <property type="nucleotide sequence ID" value="NZ_OBDY01000050.1"/>
</dbReference>
<keyword evidence="9" id="KW-0624">Polysaccharide degradation</keyword>
<keyword evidence="5" id="KW-0732">Signal</keyword>
<reference evidence="12" key="1">
    <citation type="submission" date="2017-09" db="EMBL/GenBank/DDBJ databases">
        <authorList>
            <person name="Varghese N."/>
            <person name="Submissions S."/>
        </authorList>
    </citation>
    <scope>NUCLEOTIDE SEQUENCE [LARGE SCALE GENOMIC DNA]</scope>
    <source>
        <strain evidence="12">CGMCC 4.6857</strain>
    </source>
</reference>
<dbReference type="PROSITE" id="PS51318">
    <property type="entry name" value="TAT"/>
    <property type="match status" value="1"/>
</dbReference>
<dbReference type="InterPro" id="IPR001000">
    <property type="entry name" value="GH10_dom"/>
</dbReference>
<protein>
    <recommendedName>
        <fullName evidence="3">endo-1,4-beta-xylanase</fullName>
        <ecNumber evidence="3">3.2.1.8</ecNumber>
    </recommendedName>
</protein>
<evidence type="ECO:0000313" key="11">
    <source>
        <dbReference type="EMBL" id="SNY74023.1"/>
    </source>
</evidence>
<dbReference type="Proteomes" id="UP000219612">
    <property type="component" value="Unassembled WGS sequence"/>
</dbReference>
<dbReference type="EC" id="3.2.1.8" evidence="3"/>
<dbReference type="AlphaFoldDB" id="A0A285KP88"/>
<feature type="non-terminal residue" evidence="11">
    <location>
        <position position="156"/>
    </location>
</feature>
<evidence type="ECO:0000256" key="1">
    <source>
        <dbReference type="ARBA" id="ARBA00000681"/>
    </source>
</evidence>
<dbReference type="EMBL" id="OBDY01000050">
    <property type="protein sequence ID" value="SNY74023.1"/>
    <property type="molecule type" value="Genomic_DNA"/>
</dbReference>
<keyword evidence="12" id="KW-1185">Reference proteome</keyword>
<dbReference type="PANTHER" id="PTHR31490">
    <property type="entry name" value="GLYCOSYL HYDROLASE"/>
    <property type="match status" value="1"/>
</dbReference>
<evidence type="ECO:0000256" key="9">
    <source>
        <dbReference type="ARBA" id="ARBA00023326"/>
    </source>
</evidence>
<gene>
    <name evidence="11" type="ORF">SAMN05421748_1501</name>
</gene>
<evidence type="ECO:0000256" key="4">
    <source>
        <dbReference type="ARBA" id="ARBA00022651"/>
    </source>
</evidence>
<accession>A0A285KP88</accession>
<dbReference type="SUPFAM" id="SSF51445">
    <property type="entry name" value="(Trans)glycosidases"/>
    <property type="match status" value="1"/>
</dbReference>
<evidence type="ECO:0000256" key="7">
    <source>
        <dbReference type="ARBA" id="ARBA00023277"/>
    </source>
</evidence>
<dbReference type="PANTHER" id="PTHR31490:SF88">
    <property type="entry name" value="BETA-XYLANASE"/>
    <property type="match status" value="1"/>
</dbReference>
<keyword evidence="8 11" id="KW-0326">Glycosidase</keyword>
<organism evidence="11 12">
    <name type="scientific">Paractinoplanes atraurantiacus</name>
    <dbReference type="NCBI Taxonomy" id="1036182"/>
    <lineage>
        <taxon>Bacteria</taxon>
        <taxon>Bacillati</taxon>
        <taxon>Actinomycetota</taxon>
        <taxon>Actinomycetes</taxon>
        <taxon>Micromonosporales</taxon>
        <taxon>Micromonosporaceae</taxon>
        <taxon>Paractinoplanes</taxon>
    </lineage>
</organism>
<keyword evidence="6 11" id="KW-0378">Hydrolase</keyword>
<feature type="domain" description="GH10" evidence="10">
    <location>
        <begin position="40"/>
        <end position="156"/>
    </location>
</feature>
<dbReference type="GO" id="GO:0031176">
    <property type="term" value="F:endo-1,4-beta-xylanase activity"/>
    <property type="evidence" value="ECO:0007669"/>
    <property type="project" value="UniProtKB-EC"/>
</dbReference>
<evidence type="ECO:0000313" key="12">
    <source>
        <dbReference type="Proteomes" id="UP000219612"/>
    </source>
</evidence>
<dbReference type="InterPro" id="IPR044846">
    <property type="entry name" value="GH10"/>
</dbReference>
<comment type="similarity">
    <text evidence="2">Belongs to the glycosyl hydrolase 10 (cellulase F) family.</text>
</comment>
<dbReference type="Pfam" id="PF00331">
    <property type="entry name" value="Glyco_hydro_10"/>
    <property type="match status" value="1"/>
</dbReference>
<evidence type="ECO:0000256" key="2">
    <source>
        <dbReference type="ARBA" id="ARBA00007495"/>
    </source>
</evidence>
<keyword evidence="4 11" id="KW-0858">Xylan degradation</keyword>
<evidence type="ECO:0000256" key="3">
    <source>
        <dbReference type="ARBA" id="ARBA00012590"/>
    </source>
</evidence>
<evidence type="ECO:0000256" key="5">
    <source>
        <dbReference type="ARBA" id="ARBA00022729"/>
    </source>
</evidence>
<proteinExistence type="inferred from homology"/>
<dbReference type="InterPro" id="IPR017853">
    <property type="entry name" value="GH"/>
</dbReference>
<comment type="catalytic activity">
    <reaction evidence="1">
        <text>Endohydrolysis of (1-&gt;4)-beta-D-xylosidic linkages in xylans.</text>
        <dbReference type="EC" id="3.2.1.8"/>
    </reaction>
</comment>
<dbReference type="Gene3D" id="3.20.20.80">
    <property type="entry name" value="Glycosidases"/>
    <property type="match status" value="1"/>
</dbReference>
<evidence type="ECO:0000256" key="6">
    <source>
        <dbReference type="ARBA" id="ARBA00022801"/>
    </source>
</evidence>
<sequence>MTASPPVPHRRRSPRIRLLMGAAVAAVTAAGVAMVIPNASAAESTLGAAAAQSGRYFGTAIAASRLSNSTYSTIAGREFNMITAENEMKPDATQPQRGQFNFSAGDQIYNWATQRGLKVRGHTLAWHAQQPGWMQSLSGSSLRQAMIDHINGVMAH</sequence>
<keyword evidence="7" id="KW-0119">Carbohydrate metabolism</keyword>
<dbReference type="PROSITE" id="PS51760">
    <property type="entry name" value="GH10_2"/>
    <property type="match status" value="1"/>
</dbReference>
<evidence type="ECO:0000256" key="8">
    <source>
        <dbReference type="ARBA" id="ARBA00023295"/>
    </source>
</evidence>
<dbReference type="InterPro" id="IPR006311">
    <property type="entry name" value="TAT_signal"/>
</dbReference>
<name>A0A285KP88_9ACTN</name>
<evidence type="ECO:0000259" key="10">
    <source>
        <dbReference type="PROSITE" id="PS51760"/>
    </source>
</evidence>
<dbReference type="GO" id="GO:0045493">
    <property type="term" value="P:xylan catabolic process"/>
    <property type="evidence" value="ECO:0007669"/>
    <property type="project" value="UniProtKB-KW"/>
</dbReference>